<proteinExistence type="predicted"/>
<dbReference type="Proteomes" id="UP000019483">
    <property type="component" value="Unassembled WGS sequence"/>
</dbReference>
<organism evidence="2 3">
    <name type="scientific">Methanolobus tindarius DSM 2278</name>
    <dbReference type="NCBI Taxonomy" id="1090322"/>
    <lineage>
        <taxon>Archaea</taxon>
        <taxon>Methanobacteriati</taxon>
        <taxon>Methanobacteriota</taxon>
        <taxon>Stenosarchaea group</taxon>
        <taxon>Methanomicrobia</taxon>
        <taxon>Methanosarcinales</taxon>
        <taxon>Methanosarcinaceae</taxon>
        <taxon>Methanolobus</taxon>
    </lineage>
</organism>
<comment type="caution">
    <text evidence="2">The sequence shown here is derived from an EMBL/GenBank/DDBJ whole genome shotgun (WGS) entry which is preliminary data.</text>
</comment>
<dbReference type="AlphaFoldDB" id="W9DVH1"/>
<accession>W9DVH1</accession>
<sequence>MLSVISASAFLHSRTLENHENTTYNTSDGNTSKEQNPSNVSYEQGNITHQTSAVNTKIEQSTGIVSKVDIDAVSTKLPEDLDYNETVIIDTEKLNNSAKEGNINLILNDENIEIIIQKSTERKDRIWYKGFTKENPDYNVDITIRGDEVYGFIDTYDKVYTIFPTNVVVEGEIIHVVIISDILNSRLELEKYPVDPLTFDIINEDSLNHEFAVEVFDPYNKSIFKESYSLHPGETMNSPEVSKQLGLHHYVYSLDNGESFVLYVRVGRSTNMGSSEKASFEITNDITNPLLVSTTIA</sequence>
<evidence type="ECO:0000313" key="2">
    <source>
        <dbReference type="EMBL" id="ETA67657.1"/>
    </source>
</evidence>
<keyword evidence="3" id="KW-1185">Reference proteome</keyword>
<name>W9DVH1_METTI</name>
<evidence type="ECO:0000313" key="3">
    <source>
        <dbReference type="Proteomes" id="UP000019483"/>
    </source>
</evidence>
<dbReference type="EMBL" id="AZAJ01000001">
    <property type="protein sequence ID" value="ETA67657.1"/>
    <property type="molecule type" value="Genomic_DNA"/>
</dbReference>
<reference evidence="2 3" key="1">
    <citation type="submission" date="2013-08" db="EMBL/GenBank/DDBJ databases">
        <authorList>
            <consortium name="DOE Joint Genome Institute"/>
            <person name="Eisen J."/>
            <person name="Huntemann M."/>
            <person name="Han J."/>
            <person name="Chen A."/>
            <person name="Kyrpides N."/>
            <person name="Mavromatis K."/>
            <person name="Markowitz V."/>
            <person name="Palaniappan K."/>
            <person name="Ivanova N."/>
            <person name="Schaumberg A."/>
            <person name="Pati A."/>
            <person name="Liolios K."/>
            <person name="Nordberg H.P."/>
            <person name="Cantor M.N."/>
            <person name="Hua S.X."/>
            <person name="Woyke T."/>
        </authorList>
    </citation>
    <scope>NUCLEOTIDE SEQUENCE [LARGE SCALE GENOMIC DNA]</scope>
    <source>
        <strain evidence="2 3">DSM 2278</strain>
    </source>
</reference>
<protein>
    <submittedName>
        <fullName evidence="2">Uncharacterized protein</fullName>
    </submittedName>
</protein>
<gene>
    <name evidence="2" type="ORF">MettiDRAFT_1085</name>
</gene>
<dbReference type="RefSeq" id="WP_023844793.1">
    <property type="nucleotide sequence ID" value="NZ_AZAJ01000001.1"/>
</dbReference>
<feature type="region of interest" description="Disordered" evidence="1">
    <location>
        <begin position="19"/>
        <end position="43"/>
    </location>
</feature>
<feature type="compositionally biased region" description="Polar residues" evidence="1">
    <location>
        <begin position="21"/>
        <end position="43"/>
    </location>
</feature>
<dbReference type="STRING" id="1090322.MettiDRAFT_1085"/>
<evidence type="ECO:0000256" key="1">
    <source>
        <dbReference type="SAM" id="MobiDB-lite"/>
    </source>
</evidence>
<dbReference type="OrthoDB" id="134670at2157"/>